<feature type="region of interest" description="Disordered" evidence="1">
    <location>
        <begin position="139"/>
        <end position="164"/>
    </location>
</feature>
<evidence type="ECO:0000256" key="1">
    <source>
        <dbReference type="SAM" id="MobiDB-lite"/>
    </source>
</evidence>
<reference evidence="2" key="1">
    <citation type="submission" date="2020-11" db="EMBL/GenBank/DDBJ databases">
        <authorList>
            <person name="Tran Van P."/>
        </authorList>
    </citation>
    <scope>NUCLEOTIDE SEQUENCE</scope>
</reference>
<feature type="compositionally biased region" description="Low complexity" evidence="1">
    <location>
        <begin position="182"/>
        <end position="200"/>
    </location>
</feature>
<evidence type="ECO:0000313" key="3">
    <source>
        <dbReference type="Proteomes" id="UP000677054"/>
    </source>
</evidence>
<feature type="compositionally biased region" description="Pro residues" evidence="1">
    <location>
        <begin position="46"/>
        <end position="61"/>
    </location>
</feature>
<keyword evidence="3" id="KW-1185">Reference proteome</keyword>
<organism evidence="2">
    <name type="scientific">Darwinula stevensoni</name>
    <dbReference type="NCBI Taxonomy" id="69355"/>
    <lineage>
        <taxon>Eukaryota</taxon>
        <taxon>Metazoa</taxon>
        <taxon>Ecdysozoa</taxon>
        <taxon>Arthropoda</taxon>
        <taxon>Crustacea</taxon>
        <taxon>Oligostraca</taxon>
        <taxon>Ostracoda</taxon>
        <taxon>Podocopa</taxon>
        <taxon>Podocopida</taxon>
        <taxon>Darwinulocopina</taxon>
        <taxon>Darwinuloidea</taxon>
        <taxon>Darwinulidae</taxon>
        <taxon>Darwinula</taxon>
    </lineage>
</organism>
<proteinExistence type="predicted"/>
<protein>
    <submittedName>
        <fullName evidence="2">Uncharacterized protein</fullName>
    </submittedName>
</protein>
<dbReference type="AlphaFoldDB" id="A0A7R8X8L4"/>
<feature type="region of interest" description="Disordered" evidence="1">
    <location>
        <begin position="182"/>
        <end position="268"/>
    </location>
</feature>
<feature type="compositionally biased region" description="Polar residues" evidence="1">
    <location>
        <begin position="139"/>
        <end position="150"/>
    </location>
</feature>
<accession>A0A7R8X8L4</accession>
<evidence type="ECO:0000313" key="2">
    <source>
        <dbReference type="EMBL" id="CAD7245294.1"/>
    </source>
</evidence>
<name>A0A7R8X8L4_9CRUS</name>
<feature type="region of interest" description="Disordered" evidence="1">
    <location>
        <begin position="40"/>
        <end position="69"/>
    </location>
</feature>
<gene>
    <name evidence="2" type="ORF">DSTB1V02_LOCUS5168</name>
</gene>
<sequence>MELWKISADTSVATSSSLLVLLDWMLCCLLKWTSGMPGLKRGRSLSPPPQGSGPPPPPPPGHGHSSHFSSPYTYKTQAIAAAAYAQQNKVESTGQGSGGSYYGHHSSNGSYPAPSTTSVYTYPAHGHGQYIHVTSASQVSQPQTQSQAGKQLTHHSPYLPVVSSPQPRVSGYLGSIQPLDASVSGSTAVTGSSAGVTSSSGKGGSGTSSSGDAEREKYFSHRPQLPLLKSGSITSGYPIRPSPYQPSSHGTTYHPPSPRISYSQPPGTRNTLVSDEILPRRVVLVSL</sequence>
<dbReference type="EMBL" id="LR900342">
    <property type="protein sequence ID" value="CAD7245294.1"/>
    <property type="molecule type" value="Genomic_DNA"/>
</dbReference>
<dbReference type="EMBL" id="CAJPEV010000825">
    <property type="protein sequence ID" value="CAG0888859.1"/>
    <property type="molecule type" value="Genomic_DNA"/>
</dbReference>
<dbReference type="Proteomes" id="UP000677054">
    <property type="component" value="Unassembled WGS sequence"/>
</dbReference>